<gene>
    <name evidence="1" type="ORF">MNEG_14208</name>
</gene>
<reference evidence="1 2" key="1">
    <citation type="journal article" date="2013" name="BMC Genomics">
        <title>Reconstruction of the lipid metabolism for the microalga Monoraphidium neglectum from its genome sequence reveals characteristics suitable for biofuel production.</title>
        <authorList>
            <person name="Bogen C."/>
            <person name="Al-Dilaimi A."/>
            <person name="Albersmeier A."/>
            <person name="Wichmann J."/>
            <person name="Grundmann M."/>
            <person name="Rupp O."/>
            <person name="Lauersen K.J."/>
            <person name="Blifernez-Klassen O."/>
            <person name="Kalinowski J."/>
            <person name="Goesmann A."/>
            <person name="Mussgnug J.H."/>
            <person name="Kruse O."/>
        </authorList>
    </citation>
    <scope>NUCLEOTIDE SEQUENCE [LARGE SCALE GENOMIC DNA]</scope>
    <source>
        <strain evidence="1 2">SAG 48.87</strain>
    </source>
</reference>
<name>A0A0D2MF63_9CHLO</name>
<evidence type="ECO:0000313" key="2">
    <source>
        <dbReference type="Proteomes" id="UP000054498"/>
    </source>
</evidence>
<protein>
    <submittedName>
        <fullName evidence="1">Uncharacterized protein</fullName>
    </submittedName>
</protein>
<sequence length="58" mass="6129">MHLAGAARGAAAGALRVLRRAARKGRPLVWPVEQSLPVAGLDTLAAQSIHYTLRNLEG</sequence>
<evidence type="ECO:0000313" key="1">
    <source>
        <dbReference type="EMBL" id="KIY93755.1"/>
    </source>
</evidence>
<feature type="non-terminal residue" evidence="1">
    <location>
        <position position="58"/>
    </location>
</feature>
<dbReference type="AlphaFoldDB" id="A0A0D2MF63"/>
<dbReference type="GeneID" id="25731747"/>
<dbReference type="Proteomes" id="UP000054498">
    <property type="component" value="Unassembled WGS sequence"/>
</dbReference>
<dbReference type="RefSeq" id="XP_013892775.1">
    <property type="nucleotide sequence ID" value="XM_014037321.1"/>
</dbReference>
<dbReference type="EMBL" id="KK104543">
    <property type="protein sequence ID" value="KIY93755.1"/>
    <property type="molecule type" value="Genomic_DNA"/>
</dbReference>
<proteinExistence type="predicted"/>
<organism evidence="1 2">
    <name type="scientific">Monoraphidium neglectum</name>
    <dbReference type="NCBI Taxonomy" id="145388"/>
    <lineage>
        <taxon>Eukaryota</taxon>
        <taxon>Viridiplantae</taxon>
        <taxon>Chlorophyta</taxon>
        <taxon>core chlorophytes</taxon>
        <taxon>Chlorophyceae</taxon>
        <taxon>CS clade</taxon>
        <taxon>Sphaeropleales</taxon>
        <taxon>Selenastraceae</taxon>
        <taxon>Monoraphidium</taxon>
    </lineage>
</organism>
<dbReference type="KEGG" id="mng:MNEG_14208"/>
<accession>A0A0D2MF63</accession>
<keyword evidence="2" id="KW-1185">Reference proteome</keyword>